<evidence type="ECO:0000313" key="6">
    <source>
        <dbReference type="Proteomes" id="UP000612055"/>
    </source>
</evidence>
<sequence>MWRVLRQSVGAHLVVDGCIMRRRAGLPYTAAVVNMLAAPRLSTQPGAQQVFIVDNLTASTTRSPQPVGFGEVINMYDFATNVLADSSLAFQGLYLGGYTYTVRRTYYVVDNLVDPSCLTTHTGTDCVALLVKQLDEQDAPHVGPRRADSARSSGSGGGGSRSSGGGGGDSSSTSETTVAIAVAVPCAVVLAALAVLALFVLRRRRQDRDRAAAAAAAEAKRLALGDVEAGGAGGVGSAGGPGSGKTGSGRTPPMADTGCVFLGLDEGQPLPEWSPKAHEQEGDEFEEHLPATTQPSAPLSGPPTAPLHERPPLAAAPSDPCARGSMELGLARARGQGSSLTARSGLVFLKPVLASEDMQAQAQAQAQSSLRTPEAADVVRITPPAPPKDMDVVTELGLLAQELRATVRDVQIRLEAVLGSGSFGTVYKGTWQGLQVAVKTVAFSASPDRRKRALQEAALCQSINHPNIIATYASELQPIGGVQALQSPSHPTHPGGMGSELGDGSSELDCFSTNMFMDWRLYIVMEYADAGPMSSIYGNRDIWAGPDRVNMSAVVSLALGIARALSHLHSKRIVHGDLNPNNVMLKRDPSEPSGYAVKIGDFGLSVMLPDHRTHLSNLRMGTMFYICPAVVMKGHVGPASDVFALGVMLWELYHGRRAGIRTPEGPRYCSFFPAFPPSCPPAYRNVALHCLQRQPQNRPPATVVEGQLEWLQNCMRIAAEDPSRPLPPPPIVLAPAPVLTGVAAGEATPQK</sequence>
<dbReference type="CDD" id="cd14014">
    <property type="entry name" value="STKc_PknB_like"/>
    <property type="match status" value="1"/>
</dbReference>
<dbReference type="EMBL" id="JAEHOE010000078">
    <property type="protein sequence ID" value="KAG2488945.1"/>
    <property type="molecule type" value="Genomic_DNA"/>
</dbReference>
<feature type="region of interest" description="Disordered" evidence="2">
    <location>
        <begin position="228"/>
        <end position="254"/>
    </location>
</feature>
<dbReference type="PROSITE" id="PS00107">
    <property type="entry name" value="PROTEIN_KINASE_ATP"/>
    <property type="match status" value="1"/>
</dbReference>
<keyword evidence="3" id="KW-0812">Transmembrane</keyword>
<dbReference type="PANTHER" id="PTHR44329:SF214">
    <property type="entry name" value="PROTEIN KINASE DOMAIN-CONTAINING PROTEIN"/>
    <property type="match status" value="1"/>
</dbReference>
<gene>
    <name evidence="5" type="ORF">HYH03_012564</name>
</gene>
<dbReference type="Pfam" id="PF00069">
    <property type="entry name" value="Pkinase"/>
    <property type="match status" value="1"/>
</dbReference>
<proteinExistence type="predicted"/>
<evidence type="ECO:0000256" key="2">
    <source>
        <dbReference type="SAM" id="MobiDB-lite"/>
    </source>
</evidence>
<protein>
    <recommendedName>
        <fullName evidence="4">Protein kinase domain-containing protein</fullName>
    </recommendedName>
</protein>
<feature type="domain" description="Protein kinase" evidence="4">
    <location>
        <begin position="412"/>
        <end position="711"/>
    </location>
</feature>
<accession>A0A835XY00</accession>
<dbReference type="InterPro" id="IPR051681">
    <property type="entry name" value="Ser/Thr_Kinases-Pseudokinases"/>
</dbReference>
<dbReference type="GO" id="GO:0004674">
    <property type="term" value="F:protein serine/threonine kinase activity"/>
    <property type="evidence" value="ECO:0007669"/>
    <property type="project" value="TreeGrafter"/>
</dbReference>
<name>A0A835XY00_9CHLO</name>
<reference evidence="5" key="1">
    <citation type="journal article" date="2020" name="bioRxiv">
        <title>Comparative genomics of Chlamydomonas.</title>
        <authorList>
            <person name="Craig R.J."/>
            <person name="Hasan A.R."/>
            <person name="Ness R.W."/>
            <person name="Keightley P.D."/>
        </authorList>
    </citation>
    <scope>NUCLEOTIDE SEQUENCE</scope>
    <source>
        <strain evidence="5">CCAP 11/70</strain>
    </source>
</reference>
<dbReference type="Gene3D" id="3.30.200.20">
    <property type="entry name" value="Phosphorylase Kinase, domain 1"/>
    <property type="match status" value="1"/>
</dbReference>
<feature type="transmembrane region" description="Helical" evidence="3">
    <location>
        <begin position="178"/>
        <end position="201"/>
    </location>
</feature>
<keyword evidence="6" id="KW-1185">Reference proteome</keyword>
<keyword evidence="1" id="KW-0547">Nucleotide-binding</keyword>
<dbReference type="Gene3D" id="1.10.510.10">
    <property type="entry name" value="Transferase(Phosphotransferase) domain 1"/>
    <property type="match status" value="1"/>
</dbReference>
<feature type="compositionally biased region" description="Gly residues" evidence="2">
    <location>
        <begin position="154"/>
        <end position="169"/>
    </location>
</feature>
<dbReference type="InterPro" id="IPR011009">
    <property type="entry name" value="Kinase-like_dom_sf"/>
</dbReference>
<keyword evidence="1" id="KW-0067">ATP-binding</keyword>
<feature type="compositionally biased region" description="Basic and acidic residues" evidence="2">
    <location>
        <begin position="138"/>
        <end position="149"/>
    </location>
</feature>
<dbReference type="AlphaFoldDB" id="A0A835XY00"/>
<keyword evidence="3" id="KW-0472">Membrane</keyword>
<feature type="binding site" evidence="1">
    <location>
        <position position="439"/>
    </location>
    <ligand>
        <name>ATP</name>
        <dbReference type="ChEBI" id="CHEBI:30616"/>
    </ligand>
</feature>
<organism evidence="5 6">
    <name type="scientific">Edaphochlamys debaryana</name>
    <dbReference type="NCBI Taxonomy" id="47281"/>
    <lineage>
        <taxon>Eukaryota</taxon>
        <taxon>Viridiplantae</taxon>
        <taxon>Chlorophyta</taxon>
        <taxon>core chlorophytes</taxon>
        <taxon>Chlorophyceae</taxon>
        <taxon>CS clade</taxon>
        <taxon>Chlamydomonadales</taxon>
        <taxon>Chlamydomonadales incertae sedis</taxon>
        <taxon>Edaphochlamys</taxon>
    </lineage>
</organism>
<dbReference type="PROSITE" id="PS50011">
    <property type="entry name" value="PROTEIN_KINASE_DOM"/>
    <property type="match status" value="1"/>
</dbReference>
<dbReference type="Proteomes" id="UP000612055">
    <property type="component" value="Unassembled WGS sequence"/>
</dbReference>
<keyword evidence="3" id="KW-1133">Transmembrane helix</keyword>
<dbReference type="GO" id="GO:0005524">
    <property type="term" value="F:ATP binding"/>
    <property type="evidence" value="ECO:0007669"/>
    <property type="project" value="UniProtKB-UniRule"/>
</dbReference>
<feature type="region of interest" description="Disordered" evidence="2">
    <location>
        <begin position="291"/>
        <end position="321"/>
    </location>
</feature>
<feature type="compositionally biased region" description="Gly residues" evidence="2">
    <location>
        <begin position="228"/>
        <end position="247"/>
    </location>
</feature>
<dbReference type="InterPro" id="IPR017441">
    <property type="entry name" value="Protein_kinase_ATP_BS"/>
</dbReference>
<feature type="region of interest" description="Disordered" evidence="2">
    <location>
        <begin position="138"/>
        <end position="172"/>
    </location>
</feature>
<evidence type="ECO:0000313" key="5">
    <source>
        <dbReference type="EMBL" id="KAG2488945.1"/>
    </source>
</evidence>
<comment type="caution">
    <text evidence="5">The sequence shown here is derived from an EMBL/GenBank/DDBJ whole genome shotgun (WGS) entry which is preliminary data.</text>
</comment>
<dbReference type="SUPFAM" id="SSF56112">
    <property type="entry name" value="Protein kinase-like (PK-like)"/>
    <property type="match status" value="1"/>
</dbReference>
<dbReference type="OrthoDB" id="548589at2759"/>
<dbReference type="InterPro" id="IPR000719">
    <property type="entry name" value="Prot_kinase_dom"/>
</dbReference>
<evidence type="ECO:0000259" key="4">
    <source>
        <dbReference type="PROSITE" id="PS50011"/>
    </source>
</evidence>
<dbReference type="PANTHER" id="PTHR44329">
    <property type="entry name" value="SERINE/THREONINE-PROTEIN KINASE TNNI3K-RELATED"/>
    <property type="match status" value="1"/>
</dbReference>
<evidence type="ECO:0000256" key="1">
    <source>
        <dbReference type="PROSITE-ProRule" id="PRU10141"/>
    </source>
</evidence>
<evidence type="ECO:0000256" key="3">
    <source>
        <dbReference type="SAM" id="Phobius"/>
    </source>
</evidence>